<dbReference type="InterPro" id="IPR011621">
    <property type="entry name" value="Metal-dep_PHydrolase_7TM_intra"/>
</dbReference>
<evidence type="ECO:0000259" key="3">
    <source>
        <dbReference type="SMART" id="SM00471"/>
    </source>
</evidence>
<keyword evidence="4" id="KW-0378">Hydrolase</keyword>
<dbReference type="Gene3D" id="1.10.3210.10">
    <property type="entry name" value="Hypothetical protein af1432"/>
    <property type="match status" value="1"/>
</dbReference>
<dbReference type="GO" id="GO:0016787">
    <property type="term" value="F:hydrolase activity"/>
    <property type="evidence" value="ECO:0007669"/>
    <property type="project" value="UniProtKB-KW"/>
</dbReference>
<evidence type="ECO:0000256" key="1">
    <source>
        <dbReference type="SAM" id="MobiDB-lite"/>
    </source>
</evidence>
<feature type="transmembrane region" description="Helical" evidence="2">
    <location>
        <begin position="276"/>
        <end position="294"/>
    </location>
</feature>
<dbReference type="Pfam" id="PF01966">
    <property type="entry name" value="HD"/>
    <property type="match status" value="1"/>
</dbReference>
<feature type="compositionally biased region" description="Basic and acidic residues" evidence="1">
    <location>
        <begin position="706"/>
        <end position="716"/>
    </location>
</feature>
<dbReference type="SUPFAM" id="SSF109604">
    <property type="entry name" value="HD-domain/PDEase-like"/>
    <property type="match status" value="1"/>
</dbReference>
<feature type="transmembrane region" description="Helical" evidence="2">
    <location>
        <begin position="26"/>
        <end position="45"/>
    </location>
</feature>
<dbReference type="PANTHER" id="PTHR36442">
    <property type="entry name" value="CYCLIC-DI-AMP PHOSPHODIESTERASE PGPH"/>
    <property type="match status" value="1"/>
</dbReference>
<proteinExistence type="predicted"/>
<dbReference type="InterPro" id="IPR003607">
    <property type="entry name" value="HD/PDEase_dom"/>
</dbReference>
<dbReference type="EMBL" id="CP000860">
    <property type="protein sequence ID" value="ACA60537.1"/>
    <property type="molecule type" value="Genomic_DNA"/>
</dbReference>
<organism evidence="4 5">
    <name type="scientific">Desulforudis audaxviator (strain MP104C)</name>
    <dbReference type="NCBI Taxonomy" id="477974"/>
    <lineage>
        <taxon>Bacteria</taxon>
        <taxon>Bacillati</taxon>
        <taxon>Bacillota</taxon>
        <taxon>Clostridia</taxon>
        <taxon>Thermoanaerobacterales</taxon>
        <taxon>Candidatus Desulforudaceae</taxon>
        <taxon>Candidatus Desulforudis</taxon>
    </lineage>
</organism>
<protein>
    <submittedName>
        <fullName evidence="4">Metal dependent phosphohydrolase</fullName>
    </submittedName>
</protein>
<dbReference type="SMART" id="SM00471">
    <property type="entry name" value="HDc"/>
    <property type="match status" value="1"/>
</dbReference>
<dbReference type="PANTHER" id="PTHR36442:SF1">
    <property type="entry name" value="CYCLIC-DI-AMP PHOSPHODIESTERASE PGPH"/>
    <property type="match status" value="1"/>
</dbReference>
<dbReference type="eggNOG" id="COG1480">
    <property type="taxonomic scope" value="Bacteria"/>
</dbReference>
<dbReference type="AlphaFoldDB" id="B1I689"/>
<evidence type="ECO:0000313" key="4">
    <source>
        <dbReference type="EMBL" id="ACA60537.1"/>
    </source>
</evidence>
<gene>
    <name evidence="4" type="ordered locus">Daud_2047</name>
</gene>
<dbReference type="InterPro" id="IPR052722">
    <property type="entry name" value="PgpH_phosphodiesterase"/>
</dbReference>
<evidence type="ECO:0000313" key="5">
    <source>
        <dbReference type="Proteomes" id="UP000008544"/>
    </source>
</evidence>
<reference evidence="5" key="1">
    <citation type="submission" date="2007-10" db="EMBL/GenBank/DDBJ databases">
        <title>Complete sequence of chromosome of Desulforudis audaxviator MP104C.</title>
        <authorList>
            <person name="Copeland A."/>
            <person name="Lucas S."/>
            <person name="Lapidus A."/>
            <person name="Barry K."/>
            <person name="Glavina del Rio T."/>
            <person name="Dalin E."/>
            <person name="Tice H."/>
            <person name="Bruce D."/>
            <person name="Pitluck S."/>
            <person name="Lowry S.R."/>
            <person name="Larimer F."/>
            <person name="Land M.L."/>
            <person name="Hauser L."/>
            <person name="Kyrpides N."/>
            <person name="Ivanova N.N."/>
            <person name="Richardson P."/>
        </authorList>
    </citation>
    <scope>NUCLEOTIDE SEQUENCE [LARGE SCALE GENOMIC DNA]</scope>
    <source>
        <strain evidence="5">MP104C</strain>
    </source>
</reference>
<feature type="transmembrane region" description="Helical" evidence="2">
    <location>
        <begin position="346"/>
        <end position="375"/>
    </location>
</feature>
<keyword evidence="2" id="KW-0812">Transmembrane</keyword>
<dbReference type="STRING" id="477974.Daud_2047"/>
<dbReference type="InterPro" id="IPR006674">
    <property type="entry name" value="HD_domain"/>
</dbReference>
<dbReference type="InterPro" id="IPR011624">
    <property type="entry name" value="Metal-dep_PHydrolase_7TM_extra"/>
</dbReference>
<feature type="domain" description="HD/PDEase" evidence="3">
    <location>
        <begin position="491"/>
        <end position="648"/>
    </location>
</feature>
<feature type="transmembrane region" description="Helical" evidence="2">
    <location>
        <begin position="410"/>
        <end position="429"/>
    </location>
</feature>
<keyword evidence="2" id="KW-1133">Transmembrane helix</keyword>
<dbReference type="Pfam" id="PF07698">
    <property type="entry name" value="7TM-7TMR_HD"/>
    <property type="match status" value="1"/>
</dbReference>
<dbReference type="KEGG" id="dau:Daud_2047"/>
<feature type="transmembrane region" description="Helical" evidence="2">
    <location>
        <begin position="306"/>
        <end position="326"/>
    </location>
</feature>
<dbReference type="HOGENOM" id="CLU_015767_1_2_9"/>
<dbReference type="RefSeq" id="WP_012303112.1">
    <property type="nucleotide sequence ID" value="NC_010424.1"/>
</dbReference>
<feature type="transmembrane region" description="Helical" evidence="2">
    <location>
        <begin position="381"/>
        <end position="398"/>
    </location>
</feature>
<dbReference type="InterPro" id="IPR006675">
    <property type="entry name" value="HDIG_dom"/>
</dbReference>
<name>B1I689_DESAP</name>
<dbReference type="OrthoDB" id="9806952at2"/>
<keyword evidence="5" id="KW-1185">Reference proteome</keyword>
<reference evidence="4 5" key="2">
    <citation type="journal article" date="2008" name="Science">
        <title>Environmental genomics reveals a single-species ecosystem deep within Earth.</title>
        <authorList>
            <person name="Chivian D."/>
            <person name="Brodie E.L."/>
            <person name="Alm E.J."/>
            <person name="Culley D.E."/>
            <person name="Dehal P.S."/>
            <person name="Desantis T.Z."/>
            <person name="Gihring T.M."/>
            <person name="Lapidus A."/>
            <person name="Lin L.H."/>
            <person name="Lowry S.R."/>
            <person name="Moser D.P."/>
            <person name="Richardson P.M."/>
            <person name="Southam G."/>
            <person name="Wanger G."/>
            <person name="Pratt L.M."/>
            <person name="Andersen G.L."/>
            <person name="Hazen T.C."/>
            <person name="Brockman F.J."/>
            <person name="Arkin A.P."/>
            <person name="Onstott T.C."/>
        </authorList>
    </citation>
    <scope>NUCLEOTIDE SEQUENCE [LARGE SCALE GENOMIC DNA]</scope>
    <source>
        <strain evidence="4 5">MP104C</strain>
    </source>
</reference>
<feature type="region of interest" description="Disordered" evidence="1">
    <location>
        <begin position="706"/>
        <end position="725"/>
    </location>
</feature>
<keyword evidence="2" id="KW-0472">Membrane</keyword>
<dbReference type="Proteomes" id="UP000008544">
    <property type="component" value="Chromosome"/>
</dbReference>
<accession>B1I689</accession>
<sequence>MGLRDLVAHAGRGLPSVFRSQKVRRAGAALFFLLFLTLIVCVDFFPQRVRLQVGQASPSTIKAPETITFEDRVKTEEARQRAAQMVARQYDFDPQVTVAVREEITEVMSGVRHAQQDENKNTQEKVEALKQVIPFALPADILNTLAEGDPATTAAVEKELTLMVTRAMESGQGVAEENLADTKRLLNEGIRDAGWSRSYELLAQNLVNTLLRPNAFYNALRTEQLRQAAMDQVVPIQFTLLQGQKIIGEGEIVTSEHLVKLQAAGVLQPPVPFKTILGTMLLVVLLMGAVLFYIRREHPEIYGNVGYLYMLGIIVLTVMGIGKVLVATQVTQWPEFGSLMGYGVPVAAVGMLVAILLDFRLALIMVAVLAALVGVMTGNDLRFALVGLLGGMAGVFSVSKLSQRTDLARAGVYVAVANIVAILMVGLVTDTSWGLLLMSGLILGTANGLMSSVLANGALPFLESSFRITSAVKLLELANPSQPLLKRLLLDAPGTYHHSILVGNLAEAGAEAVGADTILVRVGAYYHDIGKIRRPYFFIENQLTTENPHDKITPGLSTLVLNAHVKDGVEFAREYKLPQEIVDIIEQHHGTSLITFFYHKALQQDEKNLVREEDFRYEGPKPQTREAAIIMLADTVEAAVRSVPNPTPGQIEGLIRKVIKDKLADGQLDQCNLNFRDLELIATAFGRVFTGIYHHRIEYPDSKEIERRRAGNDRRNKQLTGHSSG</sequence>
<dbReference type="Pfam" id="PF07697">
    <property type="entry name" value="7TMR-HDED"/>
    <property type="match status" value="1"/>
</dbReference>
<evidence type="ECO:0000256" key="2">
    <source>
        <dbReference type="SAM" id="Phobius"/>
    </source>
</evidence>
<dbReference type="NCBIfam" id="TIGR00277">
    <property type="entry name" value="HDIG"/>
    <property type="match status" value="1"/>
</dbReference>
<dbReference type="CDD" id="cd00077">
    <property type="entry name" value="HDc"/>
    <property type="match status" value="1"/>
</dbReference>